<reference evidence="1" key="1">
    <citation type="submission" date="2009-01" db="EMBL/GenBank/DDBJ databases">
        <title>Complete sequence of chromosome Cyanothece sp. PCC 7425.</title>
        <authorList>
            <consortium name="US DOE Joint Genome Institute"/>
            <person name="Lucas S."/>
            <person name="Copeland A."/>
            <person name="Lapidus A."/>
            <person name="Glavina del Rio T."/>
            <person name="Dalin E."/>
            <person name="Tice H."/>
            <person name="Bruce D."/>
            <person name="Goodwin L."/>
            <person name="Pitluck S."/>
            <person name="Sims D."/>
            <person name="Meineke L."/>
            <person name="Brettin T."/>
            <person name="Detter J.C."/>
            <person name="Han C."/>
            <person name="Larimer F."/>
            <person name="Land M."/>
            <person name="Hauser L."/>
            <person name="Kyrpides N."/>
            <person name="Ovchinnikova G."/>
            <person name="Liberton M."/>
            <person name="Stoeckel J."/>
            <person name="Banerjee A."/>
            <person name="Singh A."/>
            <person name="Page L."/>
            <person name="Sato H."/>
            <person name="Zhao L."/>
            <person name="Sherman L."/>
            <person name="Pakrasi H."/>
            <person name="Richardson P."/>
        </authorList>
    </citation>
    <scope>NUCLEOTIDE SEQUENCE</scope>
    <source>
        <strain evidence="1">PCC 7425</strain>
    </source>
</reference>
<dbReference type="KEGG" id="cyn:Cyan7425_3155"/>
<dbReference type="HOGENOM" id="CLU_2768918_0_0_3"/>
<name>B8HN14_CYAP4</name>
<dbReference type="AlphaFoldDB" id="B8HN14"/>
<proteinExistence type="predicted"/>
<accession>B8HN14</accession>
<gene>
    <name evidence="1" type="ordered locus">Cyan7425_3155</name>
</gene>
<organism evidence="1">
    <name type="scientific">Cyanothece sp. (strain PCC 7425 / ATCC 29141)</name>
    <dbReference type="NCBI Taxonomy" id="395961"/>
    <lineage>
        <taxon>Bacteria</taxon>
        <taxon>Bacillati</taxon>
        <taxon>Cyanobacteriota</taxon>
        <taxon>Cyanophyceae</taxon>
        <taxon>Gomontiellales</taxon>
        <taxon>Cyanothecaceae</taxon>
        <taxon>Cyanothece</taxon>
    </lineage>
</organism>
<dbReference type="EMBL" id="CP001344">
    <property type="protein sequence ID" value="ACL45483.1"/>
    <property type="molecule type" value="Genomic_DNA"/>
</dbReference>
<dbReference type="STRING" id="395961.Cyan7425_3155"/>
<sequence>MTMWQSGDRVFSPAWGNGVILSQPWFMPVHHLVQFDRGVTYGLLKEILELDKPAEEPVPICKSRRKKAA</sequence>
<protein>
    <submittedName>
        <fullName evidence="1">Uncharacterized protein</fullName>
    </submittedName>
</protein>
<evidence type="ECO:0000313" key="1">
    <source>
        <dbReference type="EMBL" id="ACL45483.1"/>
    </source>
</evidence>